<accession>A0A2A4Z2V4</accession>
<dbReference type="InterPro" id="IPR013507">
    <property type="entry name" value="DNA_mismatch_S5_2-like"/>
</dbReference>
<dbReference type="InterPro" id="IPR002099">
    <property type="entry name" value="MutL/Mlh/PMS"/>
</dbReference>
<dbReference type="InterPro" id="IPR036890">
    <property type="entry name" value="HATPase_C_sf"/>
</dbReference>
<comment type="caution">
    <text evidence="8">The sequence shown here is derived from an EMBL/GenBank/DDBJ whole genome shotgun (WGS) entry which is preliminary data.</text>
</comment>
<dbReference type="SUPFAM" id="SSF54211">
    <property type="entry name" value="Ribosomal protein S5 domain 2-like"/>
    <property type="match status" value="1"/>
</dbReference>
<dbReference type="GO" id="GO:0005524">
    <property type="term" value="F:ATP binding"/>
    <property type="evidence" value="ECO:0007669"/>
    <property type="project" value="InterPro"/>
</dbReference>
<dbReference type="InterPro" id="IPR037198">
    <property type="entry name" value="MutL_C_sf"/>
</dbReference>
<evidence type="ECO:0000259" key="6">
    <source>
        <dbReference type="SMART" id="SM00853"/>
    </source>
</evidence>
<dbReference type="PANTHER" id="PTHR10073">
    <property type="entry name" value="DNA MISMATCH REPAIR PROTEIN MLH, PMS, MUTL"/>
    <property type="match status" value="1"/>
</dbReference>
<feature type="domain" description="MutL C-terminal dimerisation" evidence="6">
    <location>
        <begin position="451"/>
        <end position="594"/>
    </location>
</feature>
<dbReference type="NCBIfam" id="NF000953">
    <property type="entry name" value="PRK00095.2-4"/>
    <property type="match status" value="1"/>
</dbReference>
<organism evidence="8">
    <name type="scientific">OCS116 cluster bacterium</name>
    <dbReference type="NCBI Taxonomy" id="2030921"/>
    <lineage>
        <taxon>Bacteria</taxon>
        <taxon>Pseudomonadati</taxon>
        <taxon>Pseudomonadota</taxon>
        <taxon>Alphaproteobacteria</taxon>
        <taxon>OCS116 cluster</taxon>
    </lineage>
</organism>
<reference evidence="8" key="2">
    <citation type="journal article" date="2018" name="ISME J.">
        <title>A dynamic microbial community with high functional redundancy inhabits the cold, oxic subseafloor aquifer.</title>
        <authorList>
            <person name="Tully B.J."/>
            <person name="Wheat C.G."/>
            <person name="Glazer B.T."/>
            <person name="Huber J.A."/>
        </authorList>
    </citation>
    <scope>NUCLEOTIDE SEQUENCE</scope>
    <source>
        <strain evidence="8">NORP83</strain>
    </source>
</reference>
<dbReference type="Pfam" id="PF13589">
    <property type="entry name" value="HATPase_c_3"/>
    <property type="match status" value="1"/>
</dbReference>
<protein>
    <recommendedName>
        <fullName evidence="2 5">DNA mismatch repair protein MutL</fullName>
    </recommendedName>
</protein>
<dbReference type="InterPro" id="IPR020568">
    <property type="entry name" value="Ribosomal_Su5_D2-typ_SF"/>
</dbReference>
<dbReference type="FunFam" id="3.30.565.10:FF:000003">
    <property type="entry name" value="DNA mismatch repair endonuclease MutL"/>
    <property type="match status" value="1"/>
</dbReference>
<dbReference type="InterPro" id="IPR014790">
    <property type="entry name" value="MutL_C"/>
</dbReference>
<evidence type="ECO:0000259" key="7">
    <source>
        <dbReference type="SMART" id="SM01340"/>
    </source>
</evidence>
<comment type="function">
    <text evidence="5">This protein is involved in the repair of mismatches in DNA. It is required for dam-dependent methyl-directed DNA mismatch repair. May act as a 'molecular matchmaker', a protein that promotes the formation of a stable complex between two or more DNA-binding proteins in an ATP-dependent manner without itself being part of a final effector complex.</text>
</comment>
<keyword evidence="8" id="KW-0540">Nuclease</keyword>
<dbReference type="HAMAP" id="MF_00149">
    <property type="entry name" value="DNA_mis_repair"/>
    <property type="match status" value="1"/>
</dbReference>
<dbReference type="SMART" id="SM00853">
    <property type="entry name" value="MutL_C"/>
    <property type="match status" value="1"/>
</dbReference>
<evidence type="ECO:0000256" key="4">
    <source>
        <dbReference type="ARBA" id="ARBA00023204"/>
    </source>
</evidence>
<reference key="1">
    <citation type="submission" date="2017-08" db="EMBL/GenBank/DDBJ databases">
        <title>A dynamic microbial community with high functional redundancy inhabits the cold, oxic subseafloor aquifer.</title>
        <authorList>
            <person name="Tully B.J."/>
            <person name="Wheat C.G."/>
            <person name="Glazer B.T."/>
            <person name="Huber J.A."/>
        </authorList>
    </citation>
    <scope>NUCLEOTIDE SEQUENCE [LARGE SCALE GENOMIC DNA]</scope>
</reference>
<keyword evidence="8" id="KW-0378">Hydrolase</keyword>
<dbReference type="InterPro" id="IPR014721">
    <property type="entry name" value="Ribsml_uS5_D2-typ_fold_subgr"/>
</dbReference>
<dbReference type="Gene3D" id="3.30.230.10">
    <property type="match status" value="1"/>
</dbReference>
<gene>
    <name evidence="5" type="primary">mutL</name>
    <name evidence="8" type="ORF">COB13_08010</name>
</gene>
<dbReference type="SUPFAM" id="SSF55874">
    <property type="entry name" value="ATPase domain of HSP90 chaperone/DNA topoisomerase II/histidine kinase"/>
    <property type="match status" value="1"/>
</dbReference>
<dbReference type="EMBL" id="NVUS01000008">
    <property type="protein sequence ID" value="PCJ01292.1"/>
    <property type="molecule type" value="Genomic_DNA"/>
</dbReference>
<evidence type="ECO:0000256" key="3">
    <source>
        <dbReference type="ARBA" id="ARBA00022763"/>
    </source>
</evidence>
<dbReference type="GO" id="GO:0006298">
    <property type="term" value="P:mismatch repair"/>
    <property type="evidence" value="ECO:0007669"/>
    <property type="project" value="UniProtKB-UniRule"/>
</dbReference>
<keyword evidence="8" id="KW-0255">Endonuclease</keyword>
<proteinExistence type="inferred from homology"/>
<dbReference type="InterPro" id="IPR020667">
    <property type="entry name" value="DNA_mismatch_repair_MutL"/>
</dbReference>
<evidence type="ECO:0000256" key="2">
    <source>
        <dbReference type="ARBA" id="ARBA00021975"/>
    </source>
</evidence>
<dbReference type="InterPro" id="IPR042121">
    <property type="entry name" value="MutL_C_regsub"/>
</dbReference>
<dbReference type="Gene3D" id="3.30.1370.100">
    <property type="entry name" value="MutL, C-terminal domain, regulatory subdomain"/>
    <property type="match status" value="1"/>
</dbReference>
<keyword evidence="3 5" id="KW-0227">DNA damage</keyword>
<dbReference type="SMART" id="SM01340">
    <property type="entry name" value="DNA_mis_repair"/>
    <property type="match status" value="1"/>
</dbReference>
<dbReference type="Gene3D" id="3.30.565.10">
    <property type="entry name" value="Histidine kinase-like ATPase, C-terminal domain"/>
    <property type="match status" value="1"/>
</dbReference>
<dbReference type="Pfam" id="PF01119">
    <property type="entry name" value="DNA_mis_repair"/>
    <property type="match status" value="1"/>
</dbReference>
<evidence type="ECO:0000256" key="1">
    <source>
        <dbReference type="ARBA" id="ARBA00006082"/>
    </source>
</evidence>
<dbReference type="AlphaFoldDB" id="A0A2A4Z2V4"/>
<dbReference type="GO" id="GO:0030983">
    <property type="term" value="F:mismatched DNA binding"/>
    <property type="evidence" value="ECO:0007669"/>
    <property type="project" value="InterPro"/>
</dbReference>
<feature type="domain" description="DNA mismatch repair protein S5" evidence="7">
    <location>
        <begin position="217"/>
        <end position="342"/>
    </location>
</feature>
<dbReference type="GO" id="GO:0016887">
    <property type="term" value="F:ATP hydrolysis activity"/>
    <property type="evidence" value="ECO:0007669"/>
    <property type="project" value="InterPro"/>
</dbReference>
<dbReference type="NCBIfam" id="TIGR00585">
    <property type="entry name" value="mutl"/>
    <property type="match status" value="1"/>
</dbReference>
<name>A0A2A4Z2V4_9PROT</name>
<dbReference type="SUPFAM" id="SSF118116">
    <property type="entry name" value="DNA mismatch repair protein MutL"/>
    <property type="match status" value="1"/>
</dbReference>
<sequence>MTNLPTHIRRLPDITINRIAAGEVIERPASAVKELVENALDAGALHIDVTLIEGGKKLIQVVDDGFGMSADDLMLAIERHATSKLPDDDLLTIDHFGFRGEALPSIGAVSQMSITSRQADSDTGHVVNLEGGKITPAAPAPCNKGTTIRVENIFFATPARLKFMKSERAENMAVMDVMKRFAMAHPHVGFTVQTGSGKPVRYIAEQGNPEAALKKRLGAIMGAEFRDNALWIDATRGGGDEHRHTINLTGYVALPTLNRGNAQMQYMFVNGRTVKDKTLIGAVKAAYMDFLPRDRHPLLALFLTVPSEFVDVNVHPAKSEVRFQDAGYVRGLMIGAIKQAITEAGHRAANSLGEGAVAMFTQEQMNNQNSSAGETSSDYVAYDTPPDVPRGGFDRFKSYSQRAEQPHHGGTMPSNSYAPTLGSVVDTPSADARAHVVELNQDVENLPLGAARAQVHENYIIAQSKTGMIIIDQHAAHERIVYERMKNMFHNAQMERQILLIPEIVELTSQEYSLIISAQEELEKFGLSLESFGNDSVIVREIPAILSKTSVEKLVKDIIDDLMELGQELKIKEKIDHILSTMACHGSVRSGRRLNADEMNQLLRDMEATPHSGQCNHGRPTYVELKLNDIEKLFERR</sequence>
<dbReference type="InterPro" id="IPR038973">
    <property type="entry name" value="MutL/Mlh/Pms-like"/>
</dbReference>
<dbReference type="PROSITE" id="PS00058">
    <property type="entry name" value="DNA_MISMATCH_REPAIR_1"/>
    <property type="match status" value="1"/>
</dbReference>
<dbReference type="Pfam" id="PF08676">
    <property type="entry name" value="MutL_C"/>
    <property type="match status" value="1"/>
</dbReference>
<dbReference type="GO" id="GO:0004519">
    <property type="term" value="F:endonuclease activity"/>
    <property type="evidence" value="ECO:0007669"/>
    <property type="project" value="UniProtKB-KW"/>
</dbReference>
<dbReference type="GO" id="GO:0032300">
    <property type="term" value="C:mismatch repair complex"/>
    <property type="evidence" value="ECO:0007669"/>
    <property type="project" value="InterPro"/>
</dbReference>
<comment type="similarity">
    <text evidence="1 5">Belongs to the DNA mismatch repair MutL/HexB family.</text>
</comment>
<dbReference type="GO" id="GO:0140664">
    <property type="term" value="F:ATP-dependent DNA damage sensor activity"/>
    <property type="evidence" value="ECO:0007669"/>
    <property type="project" value="InterPro"/>
</dbReference>
<evidence type="ECO:0000256" key="5">
    <source>
        <dbReference type="HAMAP-Rule" id="MF_00149"/>
    </source>
</evidence>
<evidence type="ECO:0000313" key="8">
    <source>
        <dbReference type="EMBL" id="PCJ01292.1"/>
    </source>
</evidence>
<dbReference type="CDD" id="cd16926">
    <property type="entry name" value="HATPase_MutL-MLH-PMS-like"/>
    <property type="match status" value="1"/>
</dbReference>
<dbReference type="PANTHER" id="PTHR10073:SF12">
    <property type="entry name" value="DNA MISMATCH REPAIR PROTEIN MLH1"/>
    <property type="match status" value="1"/>
</dbReference>
<dbReference type="InterPro" id="IPR042120">
    <property type="entry name" value="MutL_C_dimsub"/>
</dbReference>
<keyword evidence="4 5" id="KW-0234">DNA repair</keyword>
<dbReference type="Gene3D" id="3.30.1540.20">
    <property type="entry name" value="MutL, C-terminal domain, dimerisation subdomain"/>
    <property type="match status" value="1"/>
</dbReference>
<dbReference type="InterPro" id="IPR014762">
    <property type="entry name" value="DNA_mismatch_repair_CS"/>
</dbReference>